<dbReference type="Proteomes" id="UP000494111">
    <property type="component" value="Unassembled WGS sequence"/>
</dbReference>
<dbReference type="PANTHER" id="PTHR34219:SF4">
    <property type="entry name" value="PEPSY DOMAIN-CONTAINING PROTEIN"/>
    <property type="match status" value="1"/>
</dbReference>
<feature type="transmembrane region" description="Helical" evidence="1">
    <location>
        <begin position="460"/>
        <end position="477"/>
    </location>
</feature>
<evidence type="ECO:0000313" key="3">
    <source>
        <dbReference type="Proteomes" id="UP000494111"/>
    </source>
</evidence>
<name>A0A6S7A1C0_9BURK</name>
<keyword evidence="1" id="KW-0812">Transmembrane</keyword>
<evidence type="ECO:0000313" key="2">
    <source>
        <dbReference type="EMBL" id="CAB3708065.1"/>
    </source>
</evidence>
<accession>A0A6S7A1C0</accession>
<keyword evidence="1" id="KW-1133">Transmembrane helix</keyword>
<proteinExistence type="predicted"/>
<feature type="transmembrane region" description="Helical" evidence="1">
    <location>
        <begin position="359"/>
        <end position="381"/>
    </location>
</feature>
<dbReference type="AlphaFoldDB" id="A0A6S7A1C0"/>
<sequence>MRPDGKTEGLRQSMAWLHTWSGLVLGWLLYAIFFTGTLSFFRDEINDWMQPELHRSVPSPDAWQRVLESMSQIAPDAAQWTLDLADSRHLAVRASWNLLGAGADRKAVQRADLDAGTGAILHPRATSGGDFFYNFHFRLYGIPRSLGRWIVGVAAMVMLVALVSGVITHRRIFADFFTFRPRKGPRSWLDAHNALAVLALPFHIVITFSGLLLLMFTLIPWAPQAAYQGDERRFRAALNRSNVIEQDIASTRGDAAVGQTSAYAALAPLLSQANQAWPRGVGSIRIDHPGTADARIVLRERWASRLTAPETASRGLVFDARTGEPIGRLDVAPRGPAETVYQVLLAIHLGRFADPVLRWLLFFCGVSGTLMAGTGLALFVVKRHPARLKLGYTPGGHRLVEVLNVAAIAGLSVATAAYFWANRLIGANAPERAESEIAAFFAVWAFCLLHAVLRQHWRAWLEQLAVAAAALLLLPLLNGVTGGAPLPQALARGQWSLVGFDLAAMMMGALHAYAAWAVYRHHHSAPGARALT</sequence>
<feature type="transmembrane region" description="Helical" evidence="1">
    <location>
        <begin position="497"/>
        <end position="519"/>
    </location>
</feature>
<dbReference type="InterPro" id="IPR005625">
    <property type="entry name" value="PepSY-ass_TM"/>
</dbReference>
<feature type="transmembrane region" description="Helical" evidence="1">
    <location>
        <begin position="402"/>
        <end position="421"/>
    </location>
</feature>
<feature type="transmembrane region" description="Helical" evidence="1">
    <location>
        <begin position="437"/>
        <end position="453"/>
    </location>
</feature>
<protein>
    <recommendedName>
        <fullName evidence="4">PepSY domain-containing protein</fullName>
    </recommendedName>
</protein>
<feature type="transmembrane region" description="Helical" evidence="1">
    <location>
        <begin position="194"/>
        <end position="219"/>
    </location>
</feature>
<organism evidence="2 3">
    <name type="scientific">Achromobacter deleyi</name>
    <dbReference type="NCBI Taxonomy" id="1353891"/>
    <lineage>
        <taxon>Bacteria</taxon>
        <taxon>Pseudomonadati</taxon>
        <taxon>Pseudomonadota</taxon>
        <taxon>Betaproteobacteria</taxon>
        <taxon>Burkholderiales</taxon>
        <taxon>Alcaligenaceae</taxon>
        <taxon>Achromobacter</taxon>
    </lineage>
</organism>
<dbReference type="PANTHER" id="PTHR34219">
    <property type="entry name" value="IRON-REGULATED INNER MEMBRANE PROTEIN-RELATED"/>
    <property type="match status" value="1"/>
</dbReference>
<reference evidence="2 3" key="1">
    <citation type="submission" date="2020-04" db="EMBL/GenBank/DDBJ databases">
        <authorList>
            <person name="De Canck E."/>
        </authorList>
    </citation>
    <scope>NUCLEOTIDE SEQUENCE [LARGE SCALE GENOMIC DNA]</scope>
    <source>
        <strain evidence="2 3">LMG 3458</strain>
    </source>
</reference>
<evidence type="ECO:0008006" key="4">
    <source>
        <dbReference type="Google" id="ProtNLM"/>
    </source>
</evidence>
<dbReference type="Pfam" id="PF03929">
    <property type="entry name" value="PepSY_TM"/>
    <property type="match status" value="1"/>
</dbReference>
<dbReference type="EMBL" id="CADIJO010000009">
    <property type="protein sequence ID" value="CAB3708065.1"/>
    <property type="molecule type" value="Genomic_DNA"/>
</dbReference>
<feature type="transmembrane region" description="Helical" evidence="1">
    <location>
        <begin position="149"/>
        <end position="173"/>
    </location>
</feature>
<dbReference type="RefSeq" id="WP_175192932.1">
    <property type="nucleotide sequence ID" value="NZ_CADIJO010000009.1"/>
</dbReference>
<feature type="transmembrane region" description="Helical" evidence="1">
    <location>
        <begin position="20"/>
        <end position="41"/>
    </location>
</feature>
<keyword evidence="1" id="KW-0472">Membrane</keyword>
<gene>
    <name evidence="2" type="ORF">LMG3458_03048</name>
</gene>
<evidence type="ECO:0000256" key="1">
    <source>
        <dbReference type="SAM" id="Phobius"/>
    </source>
</evidence>